<dbReference type="InterPro" id="IPR010207">
    <property type="entry name" value="Elect_transpt_cplx_RnfB/RsxB"/>
</dbReference>
<dbReference type="Pfam" id="PF04060">
    <property type="entry name" value="FeS"/>
    <property type="match status" value="1"/>
</dbReference>
<dbReference type="InterPro" id="IPR013283">
    <property type="entry name" value="RLI1"/>
</dbReference>
<dbReference type="PROSITE" id="PS51379">
    <property type="entry name" value="4FE4S_FER_2"/>
    <property type="match status" value="4"/>
</dbReference>
<evidence type="ECO:0000313" key="13">
    <source>
        <dbReference type="EMBL" id="AHF07239.1"/>
    </source>
</evidence>
<dbReference type="InterPro" id="IPR017896">
    <property type="entry name" value="4Fe4S_Fe-S-bd"/>
</dbReference>
<feature type="binding site" evidence="10">
    <location>
        <position position="49"/>
    </location>
    <ligand>
        <name>[4Fe-4S] cluster</name>
        <dbReference type="ChEBI" id="CHEBI:49883"/>
        <label>1</label>
    </ligand>
</feature>
<feature type="region of interest" description="Hydrophobic" evidence="10">
    <location>
        <begin position="1"/>
        <end position="26"/>
    </location>
</feature>
<dbReference type="EC" id="7.-.-.-" evidence="10"/>
<feature type="binding site" evidence="10">
    <location>
        <position position="57"/>
    </location>
    <ligand>
        <name>[4Fe-4S] cluster</name>
        <dbReference type="ChEBI" id="CHEBI:49883"/>
        <label>1</label>
    </ligand>
</feature>
<keyword evidence="10" id="KW-1003">Cell membrane</keyword>
<keyword evidence="7 10" id="KW-0408">Iron</keyword>
<keyword evidence="4 10" id="KW-0677">Repeat</keyword>
<name>W0EDI4_9FIRM</name>
<dbReference type="AlphaFoldDB" id="W0EDI4"/>
<proteinExistence type="inferred from homology"/>
<feature type="binding site" evidence="10">
    <location>
        <position position="52"/>
    </location>
    <ligand>
        <name>[4Fe-4S] cluster</name>
        <dbReference type="ChEBI" id="CHEBI:49883"/>
        <label>1</label>
    </ligand>
</feature>
<dbReference type="InterPro" id="IPR017900">
    <property type="entry name" value="4Fe4S_Fe_S_CS"/>
</dbReference>
<dbReference type="GO" id="GO:0022900">
    <property type="term" value="P:electron transport chain"/>
    <property type="evidence" value="ECO:0007669"/>
    <property type="project" value="UniProtKB-UniRule"/>
</dbReference>
<dbReference type="NCBIfam" id="TIGR01944">
    <property type="entry name" value="rnfB"/>
    <property type="match status" value="1"/>
</dbReference>
<keyword evidence="8 10" id="KW-0411">Iron-sulfur</keyword>
<organism evidence="13 14">
    <name type="scientific">Desulfitobacterium metallireducens DSM 15288</name>
    <dbReference type="NCBI Taxonomy" id="871968"/>
    <lineage>
        <taxon>Bacteria</taxon>
        <taxon>Bacillati</taxon>
        <taxon>Bacillota</taxon>
        <taxon>Clostridia</taxon>
        <taxon>Eubacteriales</taxon>
        <taxon>Desulfitobacteriaceae</taxon>
        <taxon>Desulfitobacterium</taxon>
    </lineage>
</organism>
<dbReference type="GO" id="GO:0046872">
    <property type="term" value="F:metal ion binding"/>
    <property type="evidence" value="ECO:0007669"/>
    <property type="project" value="UniProtKB-KW"/>
</dbReference>
<dbReference type="NCBIfam" id="NF005503">
    <property type="entry name" value="PRK07118.1-2"/>
    <property type="match status" value="1"/>
</dbReference>
<dbReference type="OrthoDB" id="9789936at2"/>
<evidence type="ECO:0000256" key="9">
    <source>
        <dbReference type="ARBA" id="ARBA00023136"/>
    </source>
</evidence>
<dbReference type="Pfam" id="PF13187">
    <property type="entry name" value="Fer4_9"/>
    <property type="match status" value="1"/>
</dbReference>
<dbReference type="Gene3D" id="3.30.70.20">
    <property type="match status" value="2"/>
</dbReference>
<evidence type="ECO:0000313" key="14">
    <source>
        <dbReference type="Proteomes" id="UP000010847"/>
    </source>
</evidence>
<accession>W0EDI4</accession>
<evidence type="ECO:0000256" key="5">
    <source>
        <dbReference type="ARBA" id="ARBA00022967"/>
    </source>
</evidence>
<feature type="domain" description="4Fe-4S ferredoxin-type" evidence="11">
    <location>
        <begin position="239"/>
        <end position="269"/>
    </location>
</feature>
<keyword evidence="6 10" id="KW-0249">Electron transport</keyword>
<feature type="binding site" evidence="10">
    <location>
        <position position="182"/>
    </location>
    <ligand>
        <name>[4Fe-4S] cluster</name>
        <dbReference type="ChEBI" id="CHEBI:49883"/>
        <label>2</label>
    </ligand>
</feature>
<dbReference type="RefSeq" id="WP_006718400.1">
    <property type="nucleotide sequence ID" value="NZ_CP007032.1"/>
</dbReference>
<evidence type="ECO:0000256" key="7">
    <source>
        <dbReference type="ARBA" id="ARBA00023004"/>
    </source>
</evidence>
<keyword evidence="14" id="KW-1185">Reference proteome</keyword>
<dbReference type="CDD" id="cd10549">
    <property type="entry name" value="MtMvhB_like"/>
    <property type="match status" value="1"/>
</dbReference>
<evidence type="ECO:0000256" key="8">
    <source>
        <dbReference type="ARBA" id="ARBA00023014"/>
    </source>
</evidence>
<protein>
    <recommendedName>
        <fullName evidence="10">Ion-translocating oxidoreductase complex subunit B</fullName>
        <ecNumber evidence="10">7.-.-.-</ecNumber>
    </recommendedName>
    <alternativeName>
        <fullName evidence="10">Rnf electron transport complex subunit B</fullName>
    </alternativeName>
</protein>
<keyword evidence="2 10" id="KW-0004">4Fe-4S</keyword>
<evidence type="ECO:0000256" key="4">
    <source>
        <dbReference type="ARBA" id="ARBA00022737"/>
    </source>
</evidence>
<keyword evidence="3 10" id="KW-0479">Metal-binding</keyword>
<keyword evidence="1 10" id="KW-0813">Transport</keyword>
<dbReference type="GO" id="GO:0005886">
    <property type="term" value="C:plasma membrane"/>
    <property type="evidence" value="ECO:0007669"/>
    <property type="project" value="UniProtKB-SubCell"/>
</dbReference>
<dbReference type="HOGENOM" id="CLU_053470_0_0_9"/>
<feature type="domain" description="4Fe-4S ferredoxin-type" evidence="11">
    <location>
        <begin position="208"/>
        <end position="237"/>
    </location>
</feature>
<dbReference type="KEGG" id="dmt:DESME_09460"/>
<dbReference type="PANTHER" id="PTHR43560">
    <property type="entry name" value="ION-TRANSLOCATING OXIDOREDUCTASE COMPLEX SUBUNIT B"/>
    <property type="match status" value="1"/>
</dbReference>
<evidence type="ECO:0000256" key="2">
    <source>
        <dbReference type="ARBA" id="ARBA00022485"/>
    </source>
</evidence>
<feature type="binding site" evidence="10">
    <location>
        <position position="75"/>
    </location>
    <ligand>
        <name>[4Fe-4S] cluster</name>
        <dbReference type="ChEBI" id="CHEBI:49883"/>
        <label>1</label>
    </ligand>
</feature>
<keyword evidence="9 10" id="KW-0472">Membrane</keyword>
<dbReference type="EMBL" id="CP007032">
    <property type="protein sequence ID" value="AHF07239.1"/>
    <property type="molecule type" value="Genomic_DNA"/>
</dbReference>
<evidence type="ECO:0000256" key="1">
    <source>
        <dbReference type="ARBA" id="ARBA00022448"/>
    </source>
</evidence>
<comment type="similarity">
    <text evidence="10">Belongs to the 4Fe4S bacterial-type ferredoxin family. RnfB subfamily.</text>
</comment>
<keyword evidence="5 10" id="KW-1278">Translocase</keyword>
<feature type="binding site" evidence="10">
    <location>
        <position position="178"/>
    </location>
    <ligand>
        <name>[4Fe-4S] cluster</name>
        <dbReference type="ChEBI" id="CHEBI:49883"/>
        <label>3</label>
    </ligand>
</feature>
<comment type="subunit">
    <text evidence="10">The complex is composed of six subunits: RnfA, RnfB, RnfC, RnfD, RnfE and RnfG.</text>
</comment>
<feature type="domain" description="4Fe-4S ferredoxin-type" evidence="11">
    <location>
        <begin position="133"/>
        <end position="162"/>
    </location>
</feature>
<dbReference type="Gene3D" id="1.10.15.40">
    <property type="entry name" value="Electron transport complex subunit B, putative Fe-S cluster"/>
    <property type="match status" value="1"/>
</dbReference>
<dbReference type="STRING" id="871968.DESME_09460"/>
<dbReference type="HAMAP" id="MF_00463">
    <property type="entry name" value="RsxB_RnfB"/>
    <property type="match status" value="1"/>
</dbReference>
<evidence type="ECO:0000256" key="10">
    <source>
        <dbReference type="HAMAP-Rule" id="MF_00463"/>
    </source>
</evidence>
<feature type="binding site" evidence="10">
    <location>
        <position position="142"/>
    </location>
    <ligand>
        <name>[4Fe-4S] cluster</name>
        <dbReference type="ChEBI" id="CHEBI:49883"/>
        <label>2</label>
    </ligand>
</feature>
<feature type="domain" description="4Fe-4S ferredoxin-type" evidence="11">
    <location>
        <begin position="163"/>
        <end position="192"/>
    </location>
</feature>
<gene>
    <name evidence="10" type="primary">rnfB</name>
    <name evidence="13" type="ORF">DESME_09460</name>
</gene>
<dbReference type="SUPFAM" id="SSF54862">
    <property type="entry name" value="4Fe-4S ferredoxins"/>
    <property type="match status" value="1"/>
</dbReference>
<feature type="binding site" evidence="10">
    <location>
        <position position="138"/>
    </location>
    <ligand>
        <name>[4Fe-4S] cluster</name>
        <dbReference type="ChEBI" id="CHEBI:49883"/>
        <label>2</label>
    </ligand>
</feature>
<reference evidence="13 14" key="1">
    <citation type="submission" date="2013-12" db="EMBL/GenBank/DDBJ databases">
        <authorList>
            <consortium name="DOE Joint Genome Institute"/>
            <person name="Smidt H."/>
            <person name="Huntemann M."/>
            <person name="Han J."/>
            <person name="Chen A."/>
            <person name="Kyrpides N."/>
            <person name="Mavromatis K."/>
            <person name="Markowitz V."/>
            <person name="Palaniappan K."/>
            <person name="Ivanova N."/>
            <person name="Schaumberg A."/>
            <person name="Pati A."/>
            <person name="Liolios K."/>
            <person name="Nordberg H.P."/>
            <person name="Cantor M.N."/>
            <person name="Hua S.X."/>
            <person name="Woyke T."/>
        </authorList>
    </citation>
    <scope>NUCLEOTIDE SEQUENCE [LARGE SCALE GENOMIC DNA]</scope>
    <source>
        <strain evidence="14">DSM 15288</strain>
    </source>
</reference>
<evidence type="ECO:0000256" key="3">
    <source>
        <dbReference type="ARBA" id="ARBA00022723"/>
    </source>
</evidence>
<evidence type="ECO:0000256" key="6">
    <source>
        <dbReference type="ARBA" id="ARBA00022982"/>
    </source>
</evidence>
<feature type="binding site" evidence="10">
    <location>
        <position position="172"/>
    </location>
    <ligand>
        <name>[4Fe-4S] cluster</name>
        <dbReference type="ChEBI" id="CHEBI:49883"/>
        <label>3</label>
    </ligand>
</feature>
<feature type="binding site" evidence="10">
    <location>
        <position position="175"/>
    </location>
    <ligand>
        <name>[4Fe-4S] cluster</name>
        <dbReference type="ChEBI" id="CHEBI:49883"/>
        <label>3</label>
    </ligand>
</feature>
<feature type="binding site" evidence="10">
    <location>
        <position position="152"/>
    </location>
    <ligand>
        <name>[4Fe-4S] cluster</name>
        <dbReference type="ChEBI" id="CHEBI:49883"/>
        <label>3</label>
    </ligand>
</feature>
<dbReference type="InterPro" id="IPR007202">
    <property type="entry name" value="4Fe-4S_dom"/>
</dbReference>
<dbReference type="InterPro" id="IPR050395">
    <property type="entry name" value="4Fe4S_Ferredoxin_RnfB"/>
</dbReference>
<dbReference type="eggNOG" id="COG2878">
    <property type="taxonomic scope" value="Bacteria"/>
</dbReference>
<dbReference type="PROSITE" id="PS00198">
    <property type="entry name" value="4FE4S_FER_1"/>
    <property type="match status" value="2"/>
</dbReference>
<dbReference type="Pfam" id="PF00037">
    <property type="entry name" value="Fer4"/>
    <property type="match status" value="1"/>
</dbReference>
<feature type="domain" description="4Fe-4S" evidence="12">
    <location>
        <begin position="32"/>
        <end position="92"/>
    </location>
</feature>
<comment type="caution">
    <text evidence="10">Lacks conserved residue(s) required for the propagation of feature annotation.</text>
</comment>
<dbReference type="PRINTS" id="PR01868">
    <property type="entry name" value="ABCEFAMILY"/>
</dbReference>
<evidence type="ECO:0000259" key="11">
    <source>
        <dbReference type="PROSITE" id="PS51379"/>
    </source>
</evidence>
<comment type="subcellular location">
    <subcellularLocation>
        <location evidence="10">Cell membrane</location>
    </subcellularLocation>
</comment>
<comment type="cofactor">
    <cofactor evidence="10">
        <name>[4Fe-4S] cluster</name>
        <dbReference type="ChEBI" id="CHEBI:49883"/>
    </cofactor>
    <text evidence="10">Binds 3 [4Fe-4S] clusters.</text>
</comment>
<dbReference type="eggNOG" id="COG1143">
    <property type="taxonomic scope" value="Bacteria"/>
</dbReference>
<feature type="binding site" evidence="10">
    <location>
        <position position="148"/>
    </location>
    <ligand>
        <name>[4Fe-4S] cluster</name>
        <dbReference type="ChEBI" id="CHEBI:49883"/>
        <label>2</label>
    </ligand>
</feature>
<evidence type="ECO:0000259" key="12">
    <source>
        <dbReference type="PROSITE" id="PS51656"/>
    </source>
</evidence>
<dbReference type="Proteomes" id="UP000010847">
    <property type="component" value="Chromosome"/>
</dbReference>
<dbReference type="PANTHER" id="PTHR43560:SF1">
    <property type="entry name" value="ION-TRANSLOCATING OXIDOREDUCTASE COMPLEX SUBUNIT B"/>
    <property type="match status" value="1"/>
</dbReference>
<dbReference type="GO" id="GO:0051539">
    <property type="term" value="F:4 iron, 4 sulfur cluster binding"/>
    <property type="evidence" value="ECO:0007669"/>
    <property type="project" value="UniProtKB-UniRule"/>
</dbReference>
<comment type="function">
    <text evidence="10">Part of a membrane-bound complex that couples electron transfer with translocation of ions across the membrane.</text>
</comment>
<dbReference type="PROSITE" id="PS51656">
    <property type="entry name" value="4FE4S"/>
    <property type="match status" value="1"/>
</dbReference>
<sequence length="277" mass="29272">MQIIITIVAVMGLVGLFFGLVLAFANKKLAIELDPLIHKVEDILPKGQCGSCGFAGCSAYAEAVVMNEDVPPNLCVPGKKAVADKVAELTGKAAAEVESKFAFVKCTNPISIAEKKYEYSGLDDCVAANILLSGPKACEYGCIGLGSCVKKCVFGALSLNDQGLPVVDKELCTGCGQCAAICPKKVIEMIPIDAHVTVACNSHDKGAIARKYCPTACIGCGLCKKQCPYEAIQIKNNLAVVDSNICIGKCNQRVCLEKCPTKAIEECLISSLRMRAV</sequence>
<dbReference type="GO" id="GO:0009055">
    <property type="term" value="F:electron transfer activity"/>
    <property type="evidence" value="ECO:0007669"/>
    <property type="project" value="InterPro"/>
</dbReference>